<dbReference type="OrthoDB" id="6193219at2759"/>
<dbReference type="AlphaFoldDB" id="A0A8B8BBA1"/>
<dbReference type="GeneID" id="111108910"/>
<sequence>MWYVLVLFTIIHQISAIATGSEISMEYRFKVFPVNECPGNKTEFERASEKMNCSGRYLCAPNRDLTNLIEFCTDRRRSLYSAGNCVRLQGTGDLNHYNCSMFSTGCPNEPYSDDEIYKFPACLNINGVLQCYVSEKTCLER</sequence>
<proteinExistence type="predicted"/>
<accession>A0A8B8BBA1</accession>
<name>A0A8B8BBA1_CRAVI</name>
<evidence type="ECO:0000313" key="3">
    <source>
        <dbReference type="RefSeq" id="XP_022300702.1"/>
    </source>
</evidence>
<evidence type="ECO:0000313" key="2">
    <source>
        <dbReference type="Proteomes" id="UP000694844"/>
    </source>
</evidence>
<keyword evidence="1" id="KW-0732">Signal</keyword>
<gene>
    <name evidence="3" type="primary">LOC111108910</name>
</gene>
<dbReference type="RefSeq" id="XP_022300702.1">
    <property type="nucleotide sequence ID" value="XM_022444994.1"/>
</dbReference>
<dbReference type="Proteomes" id="UP000694844">
    <property type="component" value="Chromosome 8"/>
</dbReference>
<feature type="chain" id="PRO_5034018813" evidence="1">
    <location>
        <begin position="17"/>
        <end position="141"/>
    </location>
</feature>
<evidence type="ECO:0000256" key="1">
    <source>
        <dbReference type="SAM" id="SignalP"/>
    </source>
</evidence>
<reference evidence="3" key="1">
    <citation type="submission" date="2025-08" db="UniProtKB">
        <authorList>
            <consortium name="RefSeq"/>
        </authorList>
    </citation>
    <scope>IDENTIFICATION</scope>
    <source>
        <tissue evidence="3">Whole sample</tissue>
    </source>
</reference>
<dbReference type="KEGG" id="cvn:111108910"/>
<feature type="signal peptide" evidence="1">
    <location>
        <begin position="1"/>
        <end position="16"/>
    </location>
</feature>
<keyword evidence="2" id="KW-1185">Reference proteome</keyword>
<organism evidence="2 3">
    <name type="scientific">Crassostrea virginica</name>
    <name type="common">Eastern oyster</name>
    <dbReference type="NCBI Taxonomy" id="6565"/>
    <lineage>
        <taxon>Eukaryota</taxon>
        <taxon>Metazoa</taxon>
        <taxon>Spiralia</taxon>
        <taxon>Lophotrochozoa</taxon>
        <taxon>Mollusca</taxon>
        <taxon>Bivalvia</taxon>
        <taxon>Autobranchia</taxon>
        <taxon>Pteriomorphia</taxon>
        <taxon>Ostreida</taxon>
        <taxon>Ostreoidea</taxon>
        <taxon>Ostreidae</taxon>
        <taxon>Crassostrea</taxon>
    </lineage>
</organism>
<protein>
    <submittedName>
        <fullName evidence="3">Uncharacterized protein LOC111108910</fullName>
    </submittedName>
</protein>